<protein>
    <submittedName>
        <fullName evidence="1">Uncharacterized protein</fullName>
    </submittedName>
</protein>
<accession>A0A6A4GB30</accession>
<organism evidence="1 2">
    <name type="scientific">Gymnopus androsaceus JB14</name>
    <dbReference type="NCBI Taxonomy" id="1447944"/>
    <lineage>
        <taxon>Eukaryota</taxon>
        <taxon>Fungi</taxon>
        <taxon>Dikarya</taxon>
        <taxon>Basidiomycota</taxon>
        <taxon>Agaricomycotina</taxon>
        <taxon>Agaricomycetes</taxon>
        <taxon>Agaricomycetidae</taxon>
        <taxon>Agaricales</taxon>
        <taxon>Marasmiineae</taxon>
        <taxon>Omphalotaceae</taxon>
        <taxon>Gymnopus</taxon>
    </lineage>
</organism>
<proteinExistence type="predicted"/>
<feature type="non-terminal residue" evidence="1">
    <location>
        <position position="1"/>
    </location>
</feature>
<dbReference type="AlphaFoldDB" id="A0A6A4GB30"/>
<reference evidence="1" key="1">
    <citation type="journal article" date="2019" name="Environ. Microbiol.">
        <title>Fungal ecological strategies reflected in gene transcription - a case study of two litter decomposers.</title>
        <authorList>
            <person name="Barbi F."/>
            <person name="Kohler A."/>
            <person name="Barry K."/>
            <person name="Baskaran P."/>
            <person name="Daum C."/>
            <person name="Fauchery L."/>
            <person name="Ihrmark K."/>
            <person name="Kuo A."/>
            <person name="LaButti K."/>
            <person name="Lipzen A."/>
            <person name="Morin E."/>
            <person name="Grigoriev I.V."/>
            <person name="Henrissat B."/>
            <person name="Lindahl B."/>
            <person name="Martin F."/>
        </authorList>
    </citation>
    <scope>NUCLEOTIDE SEQUENCE</scope>
    <source>
        <strain evidence="1">JB14</strain>
    </source>
</reference>
<name>A0A6A4GB30_9AGAR</name>
<evidence type="ECO:0000313" key="2">
    <source>
        <dbReference type="Proteomes" id="UP000799118"/>
    </source>
</evidence>
<feature type="non-terminal residue" evidence="1">
    <location>
        <position position="394"/>
    </location>
</feature>
<gene>
    <name evidence="1" type="ORF">BT96DRAFT_952059</name>
</gene>
<evidence type="ECO:0000313" key="1">
    <source>
        <dbReference type="EMBL" id="KAE9382608.1"/>
    </source>
</evidence>
<keyword evidence="2" id="KW-1185">Reference proteome</keyword>
<sequence length="394" mass="44688">SRGAKRAGAKNNLTDEQNALLEQVWPNFQLSLEQNNVQNLESGKHLPKECSKFVMARITELLNNAKFPQPGEDGREIALKTLQIAFRNYRSQKFLNIYNKNHPCQTETSPATTVVEATTSTSAATLPVLDKLCSGVTERELFLEDFQESINERKNSIRSELSMNGGTFNAGAVFQKAQKEVWDSLPAEQKIQLKEKAQVLNSDTAKNRNNFLKFTRASHQLMAESGRLGRNTVMVTVLVCENEDEAQVKAYSVKSGVDKDVVIPGHQRFMDDLCNFVKEMVVTAFDPTNMSQEELQNIMKTYFGEVWGEYIFRKRTIQGLNPSMTEDSFGPPTVDQPGPPWLAIEKNPDDFYIAETLCITLRTPDDMTREELVKDVINRKMKEREFKEEQEGKA</sequence>
<dbReference type="Proteomes" id="UP000799118">
    <property type="component" value="Unassembled WGS sequence"/>
</dbReference>
<dbReference type="EMBL" id="ML771262">
    <property type="protein sequence ID" value="KAE9382608.1"/>
    <property type="molecule type" value="Genomic_DNA"/>
</dbReference>